<keyword evidence="5" id="KW-0677">Repeat</keyword>
<dbReference type="EMBL" id="BMIF01000013">
    <property type="protein sequence ID" value="GGA77973.1"/>
    <property type="molecule type" value="Genomic_DNA"/>
</dbReference>
<dbReference type="GO" id="GO:0005576">
    <property type="term" value="C:extracellular region"/>
    <property type="evidence" value="ECO:0007669"/>
    <property type="project" value="UniProtKB-SubCell"/>
</dbReference>
<dbReference type="InterPro" id="IPR050557">
    <property type="entry name" value="RTX_toxin/Mannuronan_C5-epim"/>
</dbReference>
<evidence type="ECO:0000256" key="2">
    <source>
        <dbReference type="ARBA" id="ARBA00004613"/>
    </source>
</evidence>
<protein>
    <recommendedName>
        <fullName evidence="11">Heme peroxidase</fullName>
    </recommendedName>
</protein>
<dbReference type="CDD" id="cd09821">
    <property type="entry name" value="An_peroxidase_bacterial_2"/>
    <property type="match status" value="1"/>
</dbReference>
<dbReference type="PANTHER" id="PTHR38340">
    <property type="entry name" value="S-LAYER PROTEIN"/>
    <property type="match status" value="1"/>
</dbReference>
<keyword evidence="10" id="KW-1185">Reference proteome</keyword>
<evidence type="ECO:0000313" key="9">
    <source>
        <dbReference type="EMBL" id="GGA77973.1"/>
    </source>
</evidence>
<evidence type="ECO:0000313" key="10">
    <source>
        <dbReference type="Proteomes" id="UP000636264"/>
    </source>
</evidence>
<keyword evidence="4" id="KW-0800">Toxin</keyword>
<comment type="caution">
    <text evidence="9">The sequence shown here is derived from an EMBL/GenBank/DDBJ whole genome shotgun (WGS) entry which is preliminary data.</text>
</comment>
<dbReference type="InterPro" id="IPR018511">
    <property type="entry name" value="Hemolysin-typ_Ca-bd_CS"/>
</dbReference>
<dbReference type="GO" id="GO:0016020">
    <property type="term" value="C:membrane"/>
    <property type="evidence" value="ECO:0007669"/>
    <property type="project" value="UniProtKB-SubCell"/>
</dbReference>
<evidence type="ECO:0000256" key="1">
    <source>
        <dbReference type="ARBA" id="ARBA00004370"/>
    </source>
</evidence>
<proteinExistence type="predicted"/>
<dbReference type="InterPro" id="IPR019791">
    <property type="entry name" value="Haem_peroxidase_animal"/>
</dbReference>
<dbReference type="PROSITE" id="PS00330">
    <property type="entry name" value="HEMOLYSIN_CALCIUM"/>
    <property type="match status" value="11"/>
</dbReference>
<dbReference type="Pfam" id="PF00353">
    <property type="entry name" value="HemolysinCabind"/>
    <property type="match status" value="12"/>
</dbReference>
<dbReference type="RefSeq" id="WP_188722406.1">
    <property type="nucleotide sequence ID" value="NZ_BMIF01000013.1"/>
</dbReference>
<feature type="region of interest" description="Disordered" evidence="8">
    <location>
        <begin position="1693"/>
        <end position="1733"/>
    </location>
</feature>
<dbReference type="Proteomes" id="UP000636264">
    <property type="component" value="Unassembled WGS sequence"/>
</dbReference>
<dbReference type="GO" id="GO:0006979">
    <property type="term" value="P:response to oxidative stress"/>
    <property type="evidence" value="ECO:0007669"/>
    <property type="project" value="InterPro"/>
</dbReference>
<dbReference type="InterPro" id="IPR003995">
    <property type="entry name" value="RTX_toxin_determinant-A"/>
</dbReference>
<dbReference type="GO" id="GO:0090729">
    <property type="term" value="F:toxin activity"/>
    <property type="evidence" value="ECO:0007669"/>
    <property type="project" value="UniProtKB-KW"/>
</dbReference>
<dbReference type="Gene3D" id="2.150.10.10">
    <property type="entry name" value="Serralysin-like metalloprotease, C-terminal"/>
    <property type="match status" value="9"/>
</dbReference>
<reference evidence="9" key="2">
    <citation type="submission" date="2020-09" db="EMBL/GenBank/DDBJ databases">
        <authorList>
            <person name="Sun Q."/>
            <person name="Zhou Y."/>
        </authorList>
    </citation>
    <scope>NUCLEOTIDE SEQUENCE</scope>
    <source>
        <strain evidence="9">CGMCC 1.15320</strain>
    </source>
</reference>
<dbReference type="GO" id="GO:0004601">
    <property type="term" value="F:peroxidase activity"/>
    <property type="evidence" value="ECO:0007669"/>
    <property type="project" value="InterPro"/>
</dbReference>
<evidence type="ECO:0000256" key="6">
    <source>
        <dbReference type="ARBA" id="ARBA00023026"/>
    </source>
</evidence>
<name>A0A916S019_9HYPH</name>
<evidence type="ECO:0000256" key="8">
    <source>
        <dbReference type="SAM" id="MobiDB-lite"/>
    </source>
</evidence>
<keyword evidence="7" id="KW-0472">Membrane</keyword>
<evidence type="ECO:0000256" key="4">
    <source>
        <dbReference type="ARBA" id="ARBA00022656"/>
    </source>
</evidence>
<feature type="region of interest" description="Disordered" evidence="8">
    <location>
        <begin position="2137"/>
        <end position="2198"/>
    </location>
</feature>
<evidence type="ECO:0000256" key="5">
    <source>
        <dbReference type="ARBA" id="ARBA00022737"/>
    </source>
</evidence>
<dbReference type="SUPFAM" id="SSF51120">
    <property type="entry name" value="beta-Roll"/>
    <property type="match status" value="9"/>
</dbReference>
<reference evidence="9" key="1">
    <citation type="journal article" date="2014" name="Int. J. Syst. Evol. Microbiol.">
        <title>Complete genome sequence of Corynebacterium casei LMG S-19264T (=DSM 44701T), isolated from a smear-ripened cheese.</title>
        <authorList>
            <consortium name="US DOE Joint Genome Institute (JGI-PGF)"/>
            <person name="Walter F."/>
            <person name="Albersmeier A."/>
            <person name="Kalinowski J."/>
            <person name="Ruckert C."/>
        </authorList>
    </citation>
    <scope>NUCLEOTIDE SEQUENCE</scope>
    <source>
        <strain evidence="9">CGMCC 1.15320</strain>
    </source>
</reference>
<dbReference type="InterPro" id="IPR037120">
    <property type="entry name" value="Haem_peroxidase_sf_animal"/>
</dbReference>
<dbReference type="PRINTS" id="PR00313">
    <property type="entry name" value="CABNDNGRPT"/>
</dbReference>
<evidence type="ECO:0008006" key="11">
    <source>
        <dbReference type="Google" id="ProtNLM"/>
    </source>
</evidence>
<evidence type="ECO:0000256" key="7">
    <source>
        <dbReference type="ARBA" id="ARBA00023136"/>
    </source>
</evidence>
<dbReference type="PROSITE" id="PS50292">
    <property type="entry name" value="PEROXIDASE_3"/>
    <property type="match status" value="1"/>
</dbReference>
<evidence type="ECO:0000256" key="3">
    <source>
        <dbReference type="ARBA" id="ARBA00022525"/>
    </source>
</evidence>
<feature type="compositionally biased region" description="Acidic residues" evidence="8">
    <location>
        <begin position="2155"/>
        <end position="2164"/>
    </location>
</feature>
<dbReference type="Pfam" id="PF03098">
    <property type="entry name" value="An_peroxidase"/>
    <property type="match status" value="3"/>
</dbReference>
<accession>A0A916S019</accession>
<dbReference type="GO" id="GO:0020037">
    <property type="term" value="F:heme binding"/>
    <property type="evidence" value="ECO:0007669"/>
    <property type="project" value="InterPro"/>
</dbReference>
<dbReference type="SUPFAM" id="SSF48113">
    <property type="entry name" value="Heme-dependent peroxidases"/>
    <property type="match status" value="1"/>
</dbReference>
<dbReference type="InterPro" id="IPR010255">
    <property type="entry name" value="Haem_peroxidase_sf"/>
</dbReference>
<sequence>MVNIVKHDLEFILKQIKIAERHAAGEDLDKLVAEAGGFDTESPASPQAHLLPYGLRTVDGSYNNLLPGRSEWGAADYEFTYLTEQSYVEGTGTFPYSLNNDYGANGDVVDSHPRLISNLIVDQTLDNPAAIIAALEHAGVTGAAQATALQDIRSAYQTLKDLSPNSQSYATVKANLDTLLEQHGIEMDGVTILLPNVSPDIGDSASYNSMFTLFGQFFDHGLDLVAKGGNGTVYIPLSPDDPLYNPASPQTNFMVLTRASTGEDARNTTTPWVDQNQTYGSHASKQVFMREYTLVDGKPVDTGYLLGHPDGMATWADVKQQAREMLGIELSDTDVGNIPLIAADEYGNFIPGPYGYPQLVVGVGGDGIFGTADDVLVEGDPDSPVSPAAVNAFRTGHAFIDDIAHNAVPTAGLPADDDDVAGNIIPTNMGNNLAYDDELLDAHYVTGDGRGNENIGLTAIHHVFHSEHNRMVDETKRVALEAAEDGDLAFLNEWLLVKVTALPADDDLEDLVWDGARLFQAARFVTEMEYQHLVFEEFARKMQPDVDAFLFEPDPDINPAIFAEFANVVYRFGHSMLNENVERQYADGERDDMALFEAFLNPVGYDNNGALTHEQAAGAIIRGMSGQLGNEIDEFVTNTLRNQLLGIPLDLATINIARGRDTGMPTLNEARAQFQAMAGGDTQLKPYDNWIDFAVNLKNPASIVNFIAAYGTHALIEAETTIDGKRAAAMAIVFGTDEQVWVPATDDTPGHYRTITAPSAEDRAAFLGASGAYASNLGGLNRVDLWVGGLAEKKMDFGGMLGSTFSFIFEMQMERLQDADRFYYLSRVQGLNLISELEGNSLAKMIQRNTDIGETGTAIPGDIFSTPDRVLYVNYDKQLAMTGLDDPQHENIFWEALLGKMVQRGVDAQDRNYLRYDGVEHVVIQGTDDDDHIIAGEGDDTVWGGEGNDRIEAGYGVDHIHGGKGDDIITNAGTDIGQMDFLHGEEGNDVIHGGSGLALIFGNQGNDFLIAGPDGKQVWGGIGDDFIMGGDGMDFLLGEAGDDWIEGGDRFDTLAGENSELMFNSTIKGNDVLNGQGGDTDYDAEAGDDIMFQGSGIQRNNGMSGFDWAIHKDDPNAANSDLGIPIFANQEAFILRDRFDLVEGLSGWKHNDTLTGRVVPVNTRVEATGTAAIPAPGMPLYAYSNALLEENVSLIDGLDKIVAHLTAYTEVGRDGVPVQVLFETADASDILLGGGGSDRIKGLAGNDIIDGDKWLNVRIRITVGDQVYTADGMSKKVYREADMVNGELVEGAVAQFGGKGLDTLMLEGELNPGQLSIVREIVDGNKAGDIDTAVYTDVRVNYDFGVNKDDSLYVEHAPPASDETDPLTDNIEGVTERPVLDGRDTVRNIERLEFTDLTMNVINGTGATETLNGDQEDTGLIHDVLMGFDGNDILNGGEGNDVLIGGAGNDTLRGGADDDLYVFGINDGDDKIEDSSGNDRIKIATNGASLDALNFGRANNGDLVINVNGNEIRVVGHFNGNSVETINFDGGDFKGYQLYLADDEGDEVFRGSFALSTAVAADENGVLTLRAEAGVSTILADAQGAGATTLLGDSADDMLFGNNGADRLNGGAGADLLVGGAGNDTYIVDDYGDTVVELAGGGTDTIEASIDSYNLDANVERLTYTGTGDFTGAGNELDNIIRGGAGNDSLYGGGGNDTLHGDEGDDYISGGDGDDTLNGNAGNDYLDGGDGNDTLNGGAGDDIIRGGAGDDTITGGGGNDILVYDTPDFGHDRVIGFDANPNGGQDRIDLRGLGITDANFDTRVVIQTGATETVITIDGESTITLEGVTGAGANAISWADFILEGQTDIIGTPQDDTLTGTSASDTIRGELGNDTINGLAGDDIIFGGAGNDEVFGGSGDDVIHWQAPSGGWDVVDGGSEGIAGDTFVITGDDSVYEIFRFYPAEDAQDVIPGLVLRGAATEIVVTRTVVANGVEGTPEVIAELTEIEEIVLNGTGAGGDRYEFIGDFAESGEETSLRLNTLTVIGSAGDDTVDISGLASAHRLVFRSNGGNDKIIGPMRPQDVIVLPPNTTQDDYDVVQNVDGTMTLVGTSSNFKITFSTQSGIPNIALDNGDNELVMQAIQLASLALNDGEIIDEGNEDEQGAPGQNENPDTNGDEGGDTNDTETPPTGNEPPANQEEDPAEEVPGPSGDDQGNENVVLGVAGEDSLNGTSGRDVMIGKGGNDVISGGSGADMIFGDDGDDLLFGEAGNDMIEGGDGDDRIFGGDGDDTFLATKNDGDDFYFGDAGIDTLDMRTITADVFADLSQGSVNSAQTGNDSLWDVENIKTGIGNDVIVANSAVNVMDGGAGEDTFIFLSSADADGDTLLSFQPGDKIDLSGIDANLSLGGNQAFTLVSDAFTGAHGELLVTHENRDGQDYTVVQGNTSGGAEADFKISIKGSHNLTSSDFEL</sequence>
<dbReference type="Gene3D" id="1.10.640.10">
    <property type="entry name" value="Haem peroxidase domain superfamily, animal type"/>
    <property type="match status" value="1"/>
</dbReference>
<dbReference type="PANTHER" id="PTHR38340:SF1">
    <property type="entry name" value="S-LAYER PROTEIN"/>
    <property type="match status" value="1"/>
</dbReference>
<organism evidence="9 10">
    <name type="scientific">Nitratireductor aestuarii</name>
    <dbReference type="NCBI Taxonomy" id="1735103"/>
    <lineage>
        <taxon>Bacteria</taxon>
        <taxon>Pseudomonadati</taxon>
        <taxon>Pseudomonadota</taxon>
        <taxon>Alphaproteobacteria</taxon>
        <taxon>Hyphomicrobiales</taxon>
        <taxon>Phyllobacteriaceae</taxon>
        <taxon>Nitratireductor</taxon>
    </lineage>
</organism>
<feature type="compositionally biased region" description="Low complexity" evidence="8">
    <location>
        <begin position="1717"/>
        <end position="1733"/>
    </location>
</feature>
<dbReference type="InterPro" id="IPR001343">
    <property type="entry name" value="Hemolysn_Ca-bd"/>
</dbReference>
<dbReference type="GO" id="GO:0005509">
    <property type="term" value="F:calcium ion binding"/>
    <property type="evidence" value="ECO:0007669"/>
    <property type="project" value="InterPro"/>
</dbReference>
<dbReference type="PRINTS" id="PR01488">
    <property type="entry name" value="RTXTOXINA"/>
</dbReference>
<gene>
    <name evidence="9" type="ORF">GCM10011385_35150</name>
</gene>
<keyword evidence="6" id="KW-0843">Virulence</keyword>
<dbReference type="InterPro" id="IPR011049">
    <property type="entry name" value="Serralysin-like_metalloprot_C"/>
</dbReference>
<keyword evidence="3" id="KW-0964">Secreted</keyword>
<comment type="subcellular location">
    <subcellularLocation>
        <location evidence="1">Membrane</location>
    </subcellularLocation>
    <subcellularLocation>
        <location evidence="2">Secreted</location>
    </subcellularLocation>
</comment>